<evidence type="ECO:0000256" key="4">
    <source>
        <dbReference type="ARBA" id="ARBA00022824"/>
    </source>
</evidence>
<feature type="domain" description="BZIP" evidence="14">
    <location>
        <begin position="37"/>
        <end position="52"/>
    </location>
</feature>
<dbReference type="InterPro" id="IPR004827">
    <property type="entry name" value="bZIP"/>
</dbReference>
<protein>
    <recommendedName>
        <fullName evidence="14">BZIP domain-containing protein</fullName>
    </recommendedName>
</protein>
<dbReference type="SUPFAM" id="SSF57959">
    <property type="entry name" value="Leucine zipper domain"/>
    <property type="match status" value="1"/>
</dbReference>
<name>A0A3Q0SLK4_AMPCI</name>
<reference evidence="15" key="2">
    <citation type="submission" date="2025-09" db="UniProtKB">
        <authorList>
            <consortium name="Ensembl"/>
        </authorList>
    </citation>
    <scope>IDENTIFICATION</scope>
</reference>
<proteinExistence type="inferred from homology"/>
<evidence type="ECO:0000256" key="1">
    <source>
        <dbReference type="ARBA" id="ARBA00004648"/>
    </source>
</evidence>
<evidence type="ECO:0000256" key="5">
    <source>
        <dbReference type="ARBA" id="ARBA00022968"/>
    </source>
</evidence>
<keyword evidence="4" id="KW-0256">Endoplasmic reticulum</keyword>
<dbReference type="GO" id="GO:0005634">
    <property type="term" value="C:nucleus"/>
    <property type="evidence" value="ECO:0007669"/>
    <property type="project" value="TreeGrafter"/>
</dbReference>
<dbReference type="Ensembl" id="ENSACIT00000023240.1">
    <property type="protein sequence ID" value="ENSACIP00000022638.1"/>
    <property type="gene ID" value="ENSACIG00000017621.1"/>
</dbReference>
<evidence type="ECO:0000256" key="10">
    <source>
        <dbReference type="ARBA" id="ARBA00023159"/>
    </source>
</evidence>
<dbReference type="Pfam" id="PF00170">
    <property type="entry name" value="bZIP_1"/>
    <property type="match status" value="1"/>
</dbReference>
<dbReference type="GO" id="GO:0000978">
    <property type="term" value="F:RNA polymerase II cis-regulatory region sequence-specific DNA binding"/>
    <property type="evidence" value="ECO:0007669"/>
    <property type="project" value="TreeGrafter"/>
</dbReference>
<keyword evidence="10" id="KW-0010">Activator</keyword>
<evidence type="ECO:0000256" key="2">
    <source>
        <dbReference type="ARBA" id="ARBA00009050"/>
    </source>
</evidence>
<organism evidence="15 16">
    <name type="scientific">Amphilophus citrinellus</name>
    <name type="common">Midas cichlid</name>
    <name type="synonym">Cichlasoma citrinellum</name>
    <dbReference type="NCBI Taxonomy" id="61819"/>
    <lineage>
        <taxon>Eukaryota</taxon>
        <taxon>Metazoa</taxon>
        <taxon>Chordata</taxon>
        <taxon>Craniata</taxon>
        <taxon>Vertebrata</taxon>
        <taxon>Euteleostomi</taxon>
        <taxon>Actinopterygii</taxon>
        <taxon>Neopterygii</taxon>
        <taxon>Teleostei</taxon>
        <taxon>Neoteleostei</taxon>
        <taxon>Acanthomorphata</taxon>
        <taxon>Ovalentaria</taxon>
        <taxon>Cichlomorphae</taxon>
        <taxon>Cichliformes</taxon>
        <taxon>Cichlidae</taxon>
        <taxon>New World cichlids</taxon>
        <taxon>Cichlasomatinae</taxon>
        <taxon>Heroini</taxon>
        <taxon>Amphilophus</taxon>
    </lineage>
</organism>
<reference evidence="15" key="1">
    <citation type="submission" date="2025-08" db="UniProtKB">
        <authorList>
            <consortium name="Ensembl"/>
        </authorList>
    </citation>
    <scope>IDENTIFICATION</scope>
</reference>
<keyword evidence="5" id="KW-0735">Signal-anchor</keyword>
<dbReference type="STRING" id="61819.ENSACIP00000022638"/>
<keyword evidence="16" id="KW-1185">Reference proteome</keyword>
<evidence type="ECO:0000256" key="7">
    <source>
        <dbReference type="ARBA" id="ARBA00023015"/>
    </source>
</evidence>
<evidence type="ECO:0000313" key="15">
    <source>
        <dbReference type="Ensembl" id="ENSACIP00000022638.1"/>
    </source>
</evidence>
<dbReference type="PROSITE" id="PS00036">
    <property type="entry name" value="BZIP_BASIC"/>
    <property type="match status" value="1"/>
</dbReference>
<dbReference type="Proteomes" id="UP000261340">
    <property type="component" value="Unplaced"/>
</dbReference>
<keyword evidence="3" id="KW-0812">Transmembrane</keyword>
<evidence type="ECO:0000256" key="12">
    <source>
        <dbReference type="ARBA" id="ARBA00023180"/>
    </source>
</evidence>
<evidence type="ECO:0000256" key="6">
    <source>
        <dbReference type="ARBA" id="ARBA00022989"/>
    </source>
</evidence>
<dbReference type="PANTHER" id="PTHR45996:SF1">
    <property type="entry name" value="CYCLIC AMP-RESPONSIVE ELEMENT-BINDING PROTEIN 3-LIKE PROTEIN 3"/>
    <property type="match status" value="1"/>
</dbReference>
<evidence type="ECO:0000256" key="13">
    <source>
        <dbReference type="ARBA" id="ARBA00023242"/>
    </source>
</evidence>
<dbReference type="AlphaFoldDB" id="A0A3Q0SLK4"/>
<dbReference type="Gene3D" id="1.20.5.170">
    <property type="match status" value="1"/>
</dbReference>
<keyword evidence="6" id="KW-1133">Transmembrane helix</keyword>
<comment type="similarity">
    <text evidence="2">Belongs to the bZIP family. ATF subfamily.</text>
</comment>
<accession>A0A3Q0SLK4</accession>
<sequence>ICLRQWDMRFYDKIKIRHNATALPAGLSFNRVLKKIRRKIRNKRSAQESRKKKREYVDSLEDRYDIISALTEEKLRSKTCHGPRQEQLITETYSREKLNSLKMNKIKIQSIRIQFQ</sequence>
<dbReference type="InterPro" id="IPR046347">
    <property type="entry name" value="bZIP_sf"/>
</dbReference>
<evidence type="ECO:0000259" key="14">
    <source>
        <dbReference type="PROSITE" id="PS00036"/>
    </source>
</evidence>
<evidence type="ECO:0000256" key="8">
    <source>
        <dbReference type="ARBA" id="ARBA00023125"/>
    </source>
</evidence>
<keyword evidence="9" id="KW-0472">Membrane</keyword>
<dbReference type="GO" id="GO:0005789">
    <property type="term" value="C:endoplasmic reticulum membrane"/>
    <property type="evidence" value="ECO:0007669"/>
    <property type="project" value="UniProtKB-SubCell"/>
</dbReference>
<dbReference type="InterPro" id="IPR051381">
    <property type="entry name" value="CREB_ATF_subfamily"/>
</dbReference>
<keyword evidence="8" id="KW-0238">DNA-binding</keyword>
<dbReference type="SMART" id="SM00338">
    <property type="entry name" value="BRLZ"/>
    <property type="match status" value="1"/>
</dbReference>
<evidence type="ECO:0000256" key="9">
    <source>
        <dbReference type="ARBA" id="ARBA00023136"/>
    </source>
</evidence>
<evidence type="ECO:0000256" key="3">
    <source>
        <dbReference type="ARBA" id="ARBA00022692"/>
    </source>
</evidence>
<keyword evidence="12" id="KW-0325">Glycoprotein</keyword>
<keyword evidence="11" id="KW-0804">Transcription</keyword>
<keyword evidence="13" id="KW-0539">Nucleus</keyword>
<evidence type="ECO:0000256" key="11">
    <source>
        <dbReference type="ARBA" id="ARBA00023163"/>
    </source>
</evidence>
<comment type="subcellular location">
    <subcellularLocation>
        <location evidence="1">Endoplasmic reticulum membrane</location>
        <topology evidence="1">Single-pass type II membrane protein</topology>
    </subcellularLocation>
</comment>
<dbReference type="PANTHER" id="PTHR45996">
    <property type="entry name" value="AGAP001464-PB"/>
    <property type="match status" value="1"/>
</dbReference>
<evidence type="ECO:0000313" key="16">
    <source>
        <dbReference type="Proteomes" id="UP000261340"/>
    </source>
</evidence>
<keyword evidence="7" id="KW-0805">Transcription regulation</keyword>
<dbReference type="GO" id="GO:0000981">
    <property type="term" value="F:DNA-binding transcription factor activity, RNA polymerase II-specific"/>
    <property type="evidence" value="ECO:0007669"/>
    <property type="project" value="TreeGrafter"/>
</dbReference>